<feature type="transmembrane region" description="Helical" evidence="1">
    <location>
        <begin position="20"/>
        <end position="42"/>
    </location>
</feature>
<comment type="caution">
    <text evidence="2">The sequence shown here is derived from an EMBL/GenBank/DDBJ whole genome shotgun (WGS) entry which is preliminary data.</text>
</comment>
<reference evidence="2" key="1">
    <citation type="submission" date="2019-04" db="EMBL/GenBank/DDBJ databases">
        <title>Evolution of Biomass-Degrading Anaerobic Consortia Revealed by Metagenomics.</title>
        <authorList>
            <person name="Peng X."/>
        </authorList>
    </citation>
    <scope>NUCLEOTIDE SEQUENCE</scope>
    <source>
        <strain evidence="2">SIG14</strain>
    </source>
</reference>
<keyword evidence="1" id="KW-0812">Transmembrane</keyword>
<accession>A0A8T3VVA7</accession>
<dbReference type="Proteomes" id="UP000732619">
    <property type="component" value="Unassembled WGS sequence"/>
</dbReference>
<evidence type="ECO:0000256" key="1">
    <source>
        <dbReference type="SAM" id="Phobius"/>
    </source>
</evidence>
<keyword evidence="1" id="KW-1133">Transmembrane helix</keyword>
<name>A0A8T3VVA7_METOL</name>
<proteinExistence type="predicted"/>
<dbReference type="Pfam" id="PF09919">
    <property type="entry name" value="DUF2149"/>
    <property type="match status" value="1"/>
</dbReference>
<keyword evidence="1" id="KW-0472">Membrane</keyword>
<organism evidence="2 3">
    <name type="scientific">Methanobrevibacter olleyae</name>
    <dbReference type="NCBI Taxonomy" id="294671"/>
    <lineage>
        <taxon>Archaea</taxon>
        <taxon>Methanobacteriati</taxon>
        <taxon>Methanobacteriota</taxon>
        <taxon>Methanomada group</taxon>
        <taxon>Methanobacteria</taxon>
        <taxon>Methanobacteriales</taxon>
        <taxon>Methanobacteriaceae</taxon>
        <taxon>Methanobrevibacter</taxon>
    </lineage>
</organism>
<sequence>MVKIGRNNFFDEPSEEDPMTGVANLVDAMLVIAVGLLIFLVISWNMQSIVFNDNVTPEQKQDAINAMKQVTEIDQGKQLNETPDVSNSSGEGYAELGKVYKDSNTGKLIMIEN</sequence>
<protein>
    <submittedName>
        <fullName evidence="2">DUF2149 domain-containing protein</fullName>
    </submittedName>
</protein>
<dbReference type="InterPro" id="IPR018676">
    <property type="entry name" value="DUF2149"/>
</dbReference>
<evidence type="ECO:0000313" key="3">
    <source>
        <dbReference type="Proteomes" id="UP000732619"/>
    </source>
</evidence>
<gene>
    <name evidence="2" type="ORF">E7Z75_04315</name>
</gene>
<dbReference type="AlphaFoldDB" id="A0A8T3VVA7"/>
<dbReference type="EMBL" id="SUTG01000014">
    <property type="protein sequence ID" value="MBE6512358.1"/>
    <property type="molecule type" value="Genomic_DNA"/>
</dbReference>
<evidence type="ECO:0000313" key="2">
    <source>
        <dbReference type="EMBL" id="MBE6512358.1"/>
    </source>
</evidence>